<comment type="caution">
    <text evidence="1">The sequence shown here is derived from an EMBL/GenBank/DDBJ whole genome shotgun (WGS) entry which is preliminary data.</text>
</comment>
<reference evidence="1" key="1">
    <citation type="submission" date="2021-03" db="EMBL/GenBank/DDBJ databases">
        <title>Evolutionary priming and transition to the ectomycorrhizal habit in an iconic lineage of mushroom-forming fungi: is preadaptation a requirement?</title>
        <authorList>
            <consortium name="DOE Joint Genome Institute"/>
            <person name="Looney B.P."/>
            <person name="Miyauchi S."/>
            <person name="Morin E."/>
            <person name="Drula E."/>
            <person name="Courty P.E."/>
            <person name="Chicoki N."/>
            <person name="Fauchery L."/>
            <person name="Kohler A."/>
            <person name="Kuo A."/>
            <person name="LaButti K."/>
            <person name="Pangilinan J."/>
            <person name="Lipzen A."/>
            <person name="Riley R."/>
            <person name="Andreopoulos W."/>
            <person name="He G."/>
            <person name="Johnson J."/>
            <person name="Barry K.W."/>
            <person name="Grigoriev I.V."/>
            <person name="Nagy L."/>
            <person name="Hibbett D."/>
            <person name="Henrissat B."/>
            <person name="Matheny P.B."/>
            <person name="Labbe J."/>
            <person name="Martin A.F."/>
        </authorList>
    </citation>
    <scope>NUCLEOTIDE SEQUENCE</scope>
    <source>
        <strain evidence="1">BPL698</strain>
    </source>
</reference>
<proteinExistence type="predicted"/>
<protein>
    <submittedName>
        <fullName evidence="1">Uncharacterized protein</fullName>
    </submittedName>
</protein>
<evidence type="ECO:0000313" key="2">
    <source>
        <dbReference type="Proteomes" id="UP001207468"/>
    </source>
</evidence>
<evidence type="ECO:0000313" key="1">
    <source>
        <dbReference type="EMBL" id="KAI9510815.1"/>
    </source>
</evidence>
<gene>
    <name evidence="1" type="ORF">F5148DRAFT_1175989</name>
</gene>
<keyword evidence="2" id="KW-1185">Reference proteome</keyword>
<organism evidence="1 2">
    <name type="scientific">Russula earlei</name>
    <dbReference type="NCBI Taxonomy" id="71964"/>
    <lineage>
        <taxon>Eukaryota</taxon>
        <taxon>Fungi</taxon>
        <taxon>Dikarya</taxon>
        <taxon>Basidiomycota</taxon>
        <taxon>Agaricomycotina</taxon>
        <taxon>Agaricomycetes</taxon>
        <taxon>Russulales</taxon>
        <taxon>Russulaceae</taxon>
        <taxon>Russula</taxon>
    </lineage>
</organism>
<name>A0ACC0UGF5_9AGAM</name>
<sequence>MHASYAPRLTTYNAPPPPPLHNLPSPSTVIGATTSYAHRSRVHRLREREIFRTLCPRATSSQPPTATRVALARGSSAGPSESEDDKVSRVCTGTSHMCALYQLDHKGVATLERGVCTCTMFIGFHMCCFLMSHLVVYLYIRTRYSSGGSRRVIIKLQRLHQPQRTMSSMTPWATSRFIL</sequence>
<dbReference type="EMBL" id="JAGFNK010000033">
    <property type="protein sequence ID" value="KAI9510815.1"/>
    <property type="molecule type" value="Genomic_DNA"/>
</dbReference>
<dbReference type="Proteomes" id="UP001207468">
    <property type="component" value="Unassembled WGS sequence"/>
</dbReference>
<accession>A0ACC0UGF5</accession>